<feature type="modified residue" description="4-aspartylphosphate" evidence="2">
    <location>
        <position position="54"/>
    </location>
</feature>
<feature type="region of interest" description="Disordered" evidence="3">
    <location>
        <begin position="121"/>
        <end position="149"/>
    </location>
</feature>
<reference evidence="5" key="1">
    <citation type="submission" date="2021-01" db="EMBL/GenBank/DDBJ databases">
        <title>Whole genome shotgun sequence of Actinoplanes siamensis NBRC 109076.</title>
        <authorList>
            <person name="Komaki H."/>
            <person name="Tamura T."/>
        </authorList>
    </citation>
    <scope>NUCLEOTIDE SEQUENCE</scope>
    <source>
        <strain evidence="5">NBRC 109076</strain>
    </source>
</reference>
<dbReference type="PANTHER" id="PTHR44591">
    <property type="entry name" value="STRESS RESPONSE REGULATOR PROTEIN 1"/>
    <property type="match status" value="1"/>
</dbReference>
<evidence type="ECO:0000256" key="2">
    <source>
        <dbReference type="PROSITE-ProRule" id="PRU00169"/>
    </source>
</evidence>
<dbReference type="AlphaFoldDB" id="A0A919NA18"/>
<evidence type="ECO:0000256" key="1">
    <source>
        <dbReference type="ARBA" id="ARBA00022553"/>
    </source>
</evidence>
<dbReference type="Pfam" id="PF00072">
    <property type="entry name" value="Response_reg"/>
    <property type="match status" value="1"/>
</dbReference>
<dbReference type="RefSeq" id="WP_203682406.1">
    <property type="nucleotide sequence ID" value="NZ_BOMW01000043.1"/>
</dbReference>
<dbReference type="EMBL" id="BOMW01000043">
    <property type="protein sequence ID" value="GIF06995.1"/>
    <property type="molecule type" value="Genomic_DNA"/>
</dbReference>
<feature type="domain" description="Response regulatory" evidence="4">
    <location>
        <begin position="5"/>
        <end position="121"/>
    </location>
</feature>
<accession>A0A919NA18</accession>
<evidence type="ECO:0000313" key="5">
    <source>
        <dbReference type="EMBL" id="GIF06995.1"/>
    </source>
</evidence>
<protein>
    <recommendedName>
        <fullName evidence="4">Response regulatory domain-containing protein</fullName>
    </recommendedName>
</protein>
<evidence type="ECO:0000256" key="3">
    <source>
        <dbReference type="SAM" id="MobiDB-lite"/>
    </source>
</evidence>
<comment type="caution">
    <text evidence="5">The sequence shown here is derived from an EMBL/GenBank/DDBJ whole genome shotgun (WGS) entry which is preliminary data.</text>
</comment>
<dbReference type="Gene3D" id="3.40.50.2300">
    <property type="match status" value="1"/>
</dbReference>
<dbReference type="InterPro" id="IPR001789">
    <property type="entry name" value="Sig_transdc_resp-reg_receiver"/>
</dbReference>
<dbReference type="Proteomes" id="UP000629619">
    <property type="component" value="Unassembled WGS sequence"/>
</dbReference>
<dbReference type="InterPro" id="IPR011006">
    <property type="entry name" value="CheY-like_superfamily"/>
</dbReference>
<keyword evidence="6" id="KW-1185">Reference proteome</keyword>
<dbReference type="InterPro" id="IPR050595">
    <property type="entry name" value="Bact_response_regulator"/>
</dbReference>
<organism evidence="5 6">
    <name type="scientific">Actinoplanes siamensis</name>
    <dbReference type="NCBI Taxonomy" id="1223317"/>
    <lineage>
        <taxon>Bacteria</taxon>
        <taxon>Bacillati</taxon>
        <taxon>Actinomycetota</taxon>
        <taxon>Actinomycetes</taxon>
        <taxon>Micromonosporales</taxon>
        <taxon>Micromonosporaceae</taxon>
        <taxon>Actinoplanes</taxon>
    </lineage>
</organism>
<sequence length="149" mass="16037">MDRPLIIVAEDDGDIRELLTLALEKAGYRVVGAGTGSAAARLLTTTRPSGLITDVRMPDMNGMELCRLARREHATRDIAILMFSASSHRHDIEAGLNAGADRYLPKPLRPRQIVAELEEVLAGSHQRSPAPSPGDHRPGPGGVFTLAEP</sequence>
<dbReference type="PROSITE" id="PS50110">
    <property type="entry name" value="RESPONSE_REGULATORY"/>
    <property type="match status" value="1"/>
</dbReference>
<dbReference type="GO" id="GO:0000160">
    <property type="term" value="P:phosphorelay signal transduction system"/>
    <property type="evidence" value="ECO:0007669"/>
    <property type="project" value="InterPro"/>
</dbReference>
<dbReference type="PANTHER" id="PTHR44591:SF3">
    <property type="entry name" value="RESPONSE REGULATORY DOMAIN-CONTAINING PROTEIN"/>
    <property type="match status" value="1"/>
</dbReference>
<evidence type="ECO:0000313" key="6">
    <source>
        <dbReference type="Proteomes" id="UP000629619"/>
    </source>
</evidence>
<evidence type="ECO:0000259" key="4">
    <source>
        <dbReference type="PROSITE" id="PS50110"/>
    </source>
</evidence>
<gene>
    <name evidence="5" type="ORF">Asi03nite_45330</name>
</gene>
<keyword evidence="1 2" id="KW-0597">Phosphoprotein</keyword>
<name>A0A919NA18_9ACTN</name>
<dbReference type="SMART" id="SM00448">
    <property type="entry name" value="REC"/>
    <property type="match status" value="1"/>
</dbReference>
<proteinExistence type="predicted"/>
<dbReference type="SUPFAM" id="SSF52172">
    <property type="entry name" value="CheY-like"/>
    <property type="match status" value="1"/>
</dbReference>